<sequence>MPSTSTSEENSDPVTVSGNVARFSMIDQHFFSVRKTPESSLPNSREQSAVTPHTDPLRRLWLYHTPGC</sequence>
<dbReference type="EMBL" id="JAAKFY010000016">
    <property type="protein sequence ID" value="KAF3844222.1"/>
    <property type="molecule type" value="Genomic_DNA"/>
</dbReference>
<evidence type="ECO:0000313" key="2">
    <source>
        <dbReference type="EMBL" id="KAF3844222.1"/>
    </source>
</evidence>
<evidence type="ECO:0000256" key="1">
    <source>
        <dbReference type="SAM" id="MobiDB-lite"/>
    </source>
</evidence>
<keyword evidence="3" id="KW-1185">Reference proteome</keyword>
<accession>A0A7J5Y488</accession>
<comment type="caution">
    <text evidence="2">The sequence shown here is derived from an EMBL/GenBank/DDBJ whole genome shotgun (WGS) entry which is preliminary data.</text>
</comment>
<organism evidence="2 3">
    <name type="scientific">Dissostichus mawsoni</name>
    <name type="common">Antarctic cod</name>
    <dbReference type="NCBI Taxonomy" id="36200"/>
    <lineage>
        <taxon>Eukaryota</taxon>
        <taxon>Metazoa</taxon>
        <taxon>Chordata</taxon>
        <taxon>Craniata</taxon>
        <taxon>Vertebrata</taxon>
        <taxon>Euteleostomi</taxon>
        <taxon>Actinopterygii</taxon>
        <taxon>Neopterygii</taxon>
        <taxon>Teleostei</taxon>
        <taxon>Neoteleostei</taxon>
        <taxon>Acanthomorphata</taxon>
        <taxon>Eupercaria</taxon>
        <taxon>Perciformes</taxon>
        <taxon>Notothenioidei</taxon>
        <taxon>Nototheniidae</taxon>
        <taxon>Dissostichus</taxon>
    </lineage>
</organism>
<evidence type="ECO:0000313" key="3">
    <source>
        <dbReference type="Proteomes" id="UP000518266"/>
    </source>
</evidence>
<protein>
    <submittedName>
        <fullName evidence="2">Uncharacterized protein</fullName>
    </submittedName>
</protein>
<reference evidence="2 3" key="1">
    <citation type="submission" date="2020-03" db="EMBL/GenBank/DDBJ databases">
        <title>Dissostichus mawsoni Genome sequencing and assembly.</title>
        <authorList>
            <person name="Park H."/>
        </authorList>
    </citation>
    <scope>NUCLEOTIDE SEQUENCE [LARGE SCALE GENOMIC DNA]</scope>
    <source>
        <strain evidence="2">DM0001</strain>
        <tissue evidence="2">Muscle</tissue>
    </source>
</reference>
<feature type="compositionally biased region" description="Polar residues" evidence="1">
    <location>
        <begin position="38"/>
        <end position="51"/>
    </location>
</feature>
<dbReference type="AlphaFoldDB" id="A0A7J5Y488"/>
<feature type="region of interest" description="Disordered" evidence="1">
    <location>
        <begin position="34"/>
        <end position="53"/>
    </location>
</feature>
<dbReference type="Proteomes" id="UP000518266">
    <property type="component" value="Unassembled WGS sequence"/>
</dbReference>
<gene>
    <name evidence="2" type="ORF">F7725_013563</name>
</gene>
<proteinExistence type="predicted"/>
<name>A0A7J5Y488_DISMA</name>